<protein>
    <submittedName>
        <fullName evidence="7">Charged multivesicular body protein</fullName>
    </submittedName>
</protein>
<dbReference type="PANTHER" id="PTHR22761:SF5">
    <property type="entry name" value="CHARGED MULTIVESICULAR BODY PROTEIN 6"/>
    <property type="match status" value="1"/>
</dbReference>
<proteinExistence type="inferred from homology"/>
<sequence length="218" mass="24972">MGQSVSIRKFKDRRRVTSHDKTVLKVKMQRDTVKRYQRKLENSLQHEKNLVLILLTKGKVECAKCLLRKQLVLMDHLRQTDHQLELLERTVGDLEWSTTQAKVFEGLRAGHLALKRANEVLSIRKVELILEETAQALEKQAEINKMISTLGTTRSEGSFNESLNQELDSLLETTRSRAGSSSEFIRNEPIFKKFSKTQNKTSGDVRISRKPGITIADN</sequence>
<dbReference type="InterPro" id="IPR005024">
    <property type="entry name" value="Snf7_fam"/>
</dbReference>
<keyword evidence="8" id="KW-1185">Reference proteome</keyword>
<organism evidence="7 8">
    <name type="scientific">Nesidiocoris tenuis</name>
    <dbReference type="NCBI Taxonomy" id="355587"/>
    <lineage>
        <taxon>Eukaryota</taxon>
        <taxon>Metazoa</taxon>
        <taxon>Ecdysozoa</taxon>
        <taxon>Arthropoda</taxon>
        <taxon>Hexapoda</taxon>
        <taxon>Insecta</taxon>
        <taxon>Pterygota</taxon>
        <taxon>Neoptera</taxon>
        <taxon>Paraneoptera</taxon>
        <taxon>Hemiptera</taxon>
        <taxon>Heteroptera</taxon>
        <taxon>Panheteroptera</taxon>
        <taxon>Cimicomorpha</taxon>
        <taxon>Miridae</taxon>
        <taxon>Dicyphina</taxon>
        <taxon>Nesidiocoris</taxon>
    </lineage>
</organism>
<keyword evidence="3" id="KW-0813">Transport</keyword>
<keyword evidence="4" id="KW-0967">Endosome</keyword>
<dbReference type="EMBL" id="AP028914">
    <property type="protein sequence ID" value="BES95371.1"/>
    <property type="molecule type" value="Genomic_DNA"/>
</dbReference>
<accession>A0ABN7AWX5</accession>
<dbReference type="Proteomes" id="UP001307889">
    <property type="component" value="Chromosome 6"/>
</dbReference>
<keyword evidence="6" id="KW-0472">Membrane</keyword>
<evidence type="ECO:0000256" key="3">
    <source>
        <dbReference type="ARBA" id="ARBA00022448"/>
    </source>
</evidence>
<keyword evidence="5" id="KW-0653">Protein transport</keyword>
<evidence type="ECO:0000256" key="2">
    <source>
        <dbReference type="ARBA" id="ARBA00006190"/>
    </source>
</evidence>
<evidence type="ECO:0000313" key="7">
    <source>
        <dbReference type="EMBL" id="BES95371.1"/>
    </source>
</evidence>
<gene>
    <name evidence="7" type="ORF">NTJ_08180</name>
</gene>
<evidence type="ECO:0000313" key="8">
    <source>
        <dbReference type="Proteomes" id="UP001307889"/>
    </source>
</evidence>
<evidence type="ECO:0000256" key="6">
    <source>
        <dbReference type="ARBA" id="ARBA00023136"/>
    </source>
</evidence>
<comment type="similarity">
    <text evidence="2">Belongs to the SNF7 family.</text>
</comment>
<evidence type="ECO:0000256" key="4">
    <source>
        <dbReference type="ARBA" id="ARBA00022753"/>
    </source>
</evidence>
<dbReference type="PANTHER" id="PTHR22761">
    <property type="entry name" value="CHARGED MULTIVESICULAR BODY PROTEIN"/>
    <property type="match status" value="1"/>
</dbReference>
<comment type="subcellular location">
    <subcellularLocation>
        <location evidence="1">Endosome membrane</location>
    </subcellularLocation>
</comment>
<evidence type="ECO:0000256" key="5">
    <source>
        <dbReference type="ARBA" id="ARBA00022927"/>
    </source>
</evidence>
<reference evidence="7 8" key="1">
    <citation type="submission" date="2023-09" db="EMBL/GenBank/DDBJ databases">
        <title>Nesidiocoris tenuis whole genome shotgun sequence.</title>
        <authorList>
            <person name="Shibata T."/>
            <person name="Shimoda M."/>
            <person name="Kobayashi T."/>
            <person name="Uehara T."/>
        </authorList>
    </citation>
    <scope>NUCLEOTIDE SEQUENCE [LARGE SCALE GENOMIC DNA]</scope>
    <source>
        <strain evidence="7 8">Japan</strain>
    </source>
</reference>
<dbReference type="Pfam" id="PF03357">
    <property type="entry name" value="Snf7"/>
    <property type="match status" value="1"/>
</dbReference>
<name>A0ABN7AWX5_9HEMI</name>
<evidence type="ECO:0000256" key="1">
    <source>
        <dbReference type="ARBA" id="ARBA00004608"/>
    </source>
</evidence>